<evidence type="ECO:0000256" key="9">
    <source>
        <dbReference type="SAM" id="SignalP"/>
    </source>
</evidence>
<dbReference type="RefSeq" id="WP_248159411.1">
    <property type="nucleotide sequence ID" value="NZ_JALNMJ010000029.1"/>
</dbReference>
<dbReference type="Pfam" id="PF21082">
    <property type="entry name" value="MS_channel_3rd"/>
    <property type="match status" value="1"/>
</dbReference>
<comment type="similarity">
    <text evidence="2">Belongs to the MscS (TC 1.A.23) family.</text>
</comment>
<keyword evidence="14" id="KW-1185">Reference proteome</keyword>
<evidence type="ECO:0000256" key="8">
    <source>
        <dbReference type="SAM" id="Phobius"/>
    </source>
</evidence>
<keyword evidence="5 8" id="KW-1133">Transmembrane helix</keyword>
<dbReference type="InterPro" id="IPR011066">
    <property type="entry name" value="MscS_channel_C_sf"/>
</dbReference>
<dbReference type="PANTHER" id="PTHR30460:SF0">
    <property type="entry name" value="MODERATE CONDUCTANCE MECHANOSENSITIVE CHANNEL YBIO"/>
    <property type="match status" value="1"/>
</dbReference>
<evidence type="ECO:0000256" key="2">
    <source>
        <dbReference type="ARBA" id="ARBA00008017"/>
    </source>
</evidence>
<evidence type="ECO:0000256" key="7">
    <source>
        <dbReference type="SAM" id="MobiDB-lite"/>
    </source>
</evidence>
<feature type="transmembrane region" description="Helical" evidence="8">
    <location>
        <begin position="162"/>
        <end position="189"/>
    </location>
</feature>
<comment type="subcellular location">
    <subcellularLocation>
        <location evidence="1">Cell membrane</location>
        <topology evidence="1">Multi-pass membrane protein</topology>
    </subcellularLocation>
</comment>
<protein>
    <submittedName>
        <fullName evidence="13">Mechanosensitive ion channel</fullName>
    </submittedName>
</protein>
<feature type="chain" id="PRO_5046746060" evidence="9">
    <location>
        <begin position="21"/>
        <end position="773"/>
    </location>
</feature>
<name>A0ABT0H1U9_9HYPH</name>
<evidence type="ECO:0000313" key="14">
    <source>
        <dbReference type="Proteomes" id="UP001431221"/>
    </source>
</evidence>
<dbReference type="Gene3D" id="2.30.30.60">
    <property type="match status" value="1"/>
</dbReference>
<feature type="domain" description="Mechanosensitive ion channel MscS C-terminal" evidence="11">
    <location>
        <begin position="635"/>
        <end position="721"/>
    </location>
</feature>
<evidence type="ECO:0000259" key="10">
    <source>
        <dbReference type="Pfam" id="PF00924"/>
    </source>
</evidence>
<proteinExistence type="inferred from homology"/>
<dbReference type="Gene3D" id="3.30.70.100">
    <property type="match status" value="1"/>
</dbReference>
<evidence type="ECO:0000313" key="13">
    <source>
        <dbReference type="EMBL" id="MCK7615651.1"/>
    </source>
</evidence>
<accession>A0ABT0H1U9</accession>
<dbReference type="InterPro" id="IPR045276">
    <property type="entry name" value="YbiO_bact"/>
</dbReference>
<keyword evidence="3" id="KW-1003">Cell membrane</keyword>
<feature type="transmembrane region" description="Helical" evidence="8">
    <location>
        <begin position="316"/>
        <end position="341"/>
    </location>
</feature>
<evidence type="ECO:0000256" key="5">
    <source>
        <dbReference type="ARBA" id="ARBA00022989"/>
    </source>
</evidence>
<dbReference type="Pfam" id="PF00924">
    <property type="entry name" value="MS_channel_2nd"/>
    <property type="match status" value="1"/>
</dbReference>
<feature type="transmembrane region" description="Helical" evidence="8">
    <location>
        <begin position="518"/>
        <end position="537"/>
    </location>
</feature>
<keyword evidence="6 8" id="KW-0472">Membrane</keyword>
<dbReference type="InterPro" id="IPR010920">
    <property type="entry name" value="LSM_dom_sf"/>
</dbReference>
<feature type="transmembrane region" description="Helical" evidence="8">
    <location>
        <begin position="274"/>
        <end position="295"/>
    </location>
</feature>
<dbReference type="InterPro" id="IPR049142">
    <property type="entry name" value="MS_channel_1st"/>
</dbReference>
<feature type="transmembrane region" description="Helical" evidence="8">
    <location>
        <begin position="241"/>
        <end position="262"/>
    </location>
</feature>
<dbReference type="Proteomes" id="UP001431221">
    <property type="component" value="Unassembled WGS sequence"/>
</dbReference>
<keyword evidence="9" id="KW-0732">Signal</keyword>
<feature type="transmembrane region" description="Helical" evidence="8">
    <location>
        <begin position="116"/>
        <end position="141"/>
    </location>
</feature>
<reference evidence="13" key="1">
    <citation type="submission" date="2022-04" db="EMBL/GenBank/DDBJ databases">
        <title>Roseibium sp. CAU 1639 isolated from mud.</title>
        <authorList>
            <person name="Kim W."/>
        </authorList>
    </citation>
    <scope>NUCLEOTIDE SEQUENCE</scope>
    <source>
        <strain evidence="13">CAU 1639</strain>
    </source>
</reference>
<evidence type="ECO:0000259" key="12">
    <source>
        <dbReference type="Pfam" id="PF21088"/>
    </source>
</evidence>
<feature type="compositionally biased region" description="Basic and acidic residues" evidence="7">
    <location>
        <begin position="395"/>
        <end position="408"/>
    </location>
</feature>
<feature type="transmembrane region" description="Helical" evidence="8">
    <location>
        <begin position="201"/>
        <end position="220"/>
    </location>
</feature>
<feature type="domain" description="Mechanosensitive ion channel transmembrane helices 2/3" evidence="12">
    <location>
        <begin position="522"/>
        <end position="562"/>
    </location>
</feature>
<evidence type="ECO:0000259" key="11">
    <source>
        <dbReference type="Pfam" id="PF21082"/>
    </source>
</evidence>
<gene>
    <name evidence="13" type="ORF">M0H32_26105</name>
</gene>
<dbReference type="EMBL" id="JALNMJ010000029">
    <property type="protein sequence ID" value="MCK7615651.1"/>
    <property type="molecule type" value="Genomic_DNA"/>
</dbReference>
<dbReference type="SUPFAM" id="SSF82689">
    <property type="entry name" value="Mechanosensitive channel protein MscS (YggB), C-terminal domain"/>
    <property type="match status" value="1"/>
</dbReference>
<organism evidence="13 14">
    <name type="scientific">Roseibium sediminicola</name>
    <dbReference type="NCBI Taxonomy" id="2933272"/>
    <lineage>
        <taxon>Bacteria</taxon>
        <taxon>Pseudomonadati</taxon>
        <taxon>Pseudomonadota</taxon>
        <taxon>Alphaproteobacteria</taxon>
        <taxon>Hyphomicrobiales</taxon>
        <taxon>Stappiaceae</taxon>
        <taxon>Roseibium</taxon>
    </lineage>
</organism>
<evidence type="ECO:0000256" key="1">
    <source>
        <dbReference type="ARBA" id="ARBA00004651"/>
    </source>
</evidence>
<feature type="region of interest" description="Disordered" evidence="7">
    <location>
        <begin position="395"/>
        <end position="415"/>
    </location>
</feature>
<feature type="transmembrane region" description="Helical" evidence="8">
    <location>
        <begin position="543"/>
        <end position="565"/>
    </location>
</feature>
<evidence type="ECO:0000256" key="3">
    <source>
        <dbReference type="ARBA" id="ARBA00022475"/>
    </source>
</evidence>
<dbReference type="SUPFAM" id="SSF50182">
    <property type="entry name" value="Sm-like ribonucleoproteins"/>
    <property type="match status" value="1"/>
</dbReference>
<feature type="signal peptide" evidence="9">
    <location>
        <begin position="1"/>
        <end position="20"/>
    </location>
</feature>
<dbReference type="SUPFAM" id="SSF82861">
    <property type="entry name" value="Mechanosensitive channel protein MscS (YggB), transmembrane region"/>
    <property type="match status" value="1"/>
</dbReference>
<dbReference type="InterPro" id="IPR011014">
    <property type="entry name" value="MscS_channel_TM-2"/>
</dbReference>
<evidence type="ECO:0000256" key="6">
    <source>
        <dbReference type="ARBA" id="ARBA00023136"/>
    </source>
</evidence>
<dbReference type="InterPro" id="IPR006685">
    <property type="entry name" value="MscS_channel_2nd"/>
</dbReference>
<feature type="region of interest" description="Disordered" evidence="7">
    <location>
        <begin position="38"/>
        <end position="62"/>
    </location>
</feature>
<feature type="domain" description="Mechanosensitive ion channel MscS" evidence="10">
    <location>
        <begin position="563"/>
        <end position="628"/>
    </location>
</feature>
<feature type="transmembrane region" description="Helical" evidence="8">
    <location>
        <begin position="353"/>
        <end position="372"/>
    </location>
</feature>
<sequence>MPVLLLALAVWGSSGGIAQAQGIPGLFTEVTKSKEAEKNAAATSGSTGEVVPDAGKEADANDAGEGAATMEAIDAFADDAVAARNVLKSILQEIPTIHETIVATLRAQGGDRGLDWIPATLIDIAIAVAFGLAASLLLSRWGRRQFASWYRADVYSRADKIIYLYSRAILMIVGVALFFGVAAAVYLAIGTGLDASNDTALVVVSVIAAFMALRVVWLNVLAPDAESHRLVALTTAEARGLYHVLLTGSGISLTTIGFCLWMEQLGLSRDAHKVALIGASGLSMIILIGIVIAYRKVIARLIRGPEGAVAPLWRRVLATGWHFIAIVYFLIAWLFSALRILLDLPDATGLVGAPLQVLLTAVIAYGVLILFIDKVLLPRLDTAAAQAKIAEDIERAEESEGSEGDRESTLAQARAEAAEREARRSPFRDLFDRGAAILVIFTSVDMLASRWGVPLAGSGSLIGSFVEILLVMFLGYMSYEAVKILIDRQIAKEAPAEKDEEAEVGGAGESRIATLLPIFRNFLLITIVVIASMVVLAQLGVNIAPLFAGAGVVGLAIGFGAQTLIRDIFSGAFYLIDDAFRKGEYIDIGSAKGVVEKISIRSMQLRHHRGALTTIPFGEIQQVENFSRDWAVMKLAFRVTYDTDVEKMRKIIKNFGKELLEDEYYGPMFLAPLKSQGIMSMEDSAMIARVKFTTKPGKQFELRKVVYAGLRDLFEQNGIKFAHRQVTVRVAGSDGEEEGHPSAAAKAAAAAGAAAAGMLDEEGQNGDPAGDQI</sequence>
<dbReference type="Gene3D" id="1.10.287.1260">
    <property type="match status" value="1"/>
</dbReference>
<dbReference type="InterPro" id="IPR049278">
    <property type="entry name" value="MS_channel_C"/>
</dbReference>
<dbReference type="PANTHER" id="PTHR30460">
    <property type="entry name" value="MODERATE CONDUCTANCE MECHANOSENSITIVE CHANNEL YBIO"/>
    <property type="match status" value="1"/>
</dbReference>
<feature type="transmembrane region" description="Helical" evidence="8">
    <location>
        <begin position="460"/>
        <end position="479"/>
    </location>
</feature>
<dbReference type="Pfam" id="PF21088">
    <property type="entry name" value="MS_channel_1st"/>
    <property type="match status" value="1"/>
</dbReference>
<evidence type="ECO:0000256" key="4">
    <source>
        <dbReference type="ARBA" id="ARBA00022692"/>
    </source>
</evidence>
<keyword evidence="4 8" id="KW-0812">Transmembrane</keyword>
<comment type="caution">
    <text evidence="13">The sequence shown here is derived from an EMBL/GenBank/DDBJ whole genome shotgun (WGS) entry which is preliminary data.</text>
</comment>
<dbReference type="InterPro" id="IPR023408">
    <property type="entry name" value="MscS_beta-dom_sf"/>
</dbReference>